<sequence>MLDGLRVFLKPLLNSQILRGFNRALLPPNLRSYADEINAYQVHEFLEQEGIPLYLVPRGRTALRLLRAQGRSGRRRVLGDCYESITDDCATVLEQAERNVIGDELKFVLDGLGAMRSGHFRSAQAMFTVTLDTLIYRFYPYQAVRRLITNRKKGADVPDVIDEMGVHEAMVWLPIWNAHEQFWKDRGDKVPNYYSRHASVHGVSARQFSKRNCVQVLMLITSLIGYVDRLMSPTGRGRRQPDSRDVRDVLN</sequence>
<dbReference type="EMBL" id="JBAGNM010000001">
    <property type="protein sequence ID" value="MEW6953564.1"/>
    <property type="molecule type" value="Genomic_DNA"/>
</dbReference>
<protein>
    <submittedName>
        <fullName evidence="1">Uncharacterized protein</fullName>
    </submittedName>
</protein>
<evidence type="ECO:0000313" key="1">
    <source>
        <dbReference type="EMBL" id="MEW6953564.1"/>
    </source>
</evidence>
<proteinExistence type="predicted"/>
<gene>
    <name evidence="1" type="ORF">V3M73_00800</name>
</gene>
<keyword evidence="2" id="KW-1185">Reference proteome</keyword>
<dbReference type="RefSeq" id="WP_367191286.1">
    <property type="nucleotide sequence ID" value="NZ_CP123416.1"/>
</dbReference>
<evidence type="ECO:0000313" key="2">
    <source>
        <dbReference type="Proteomes" id="UP001555100"/>
    </source>
</evidence>
<comment type="caution">
    <text evidence="1">The sequence shown here is derived from an EMBL/GenBank/DDBJ whole genome shotgun (WGS) entry which is preliminary data.</text>
</comment>
<reference evidence="1 2" key="1">
    <citation type="submission" date="2024-01" db="EMBL/GenBank/DDBJ databases">
        <title>Genomic analysis and antimicrobial resistance profiles of Trueperella pyogenes isolated from domestic and wild animals.</title>
        <authorList>
            <person name="Magossi G."/>
            <person name="Gzyl K.E."/>
            <person name="Holman D.B."/>
            <person name="Amat S."/>
        </authorList>
    </citation>
    <scope>NUCLEOTIDE SEQUENCE [LARGE SCALE GENOMIC DNA]</scope>
    <source>
        <strain evidence="1 2">1494</strain>
    </source>
</reference>
<organism evidence="1 2">
    <name type="scientific">Trueperella pyogenes</name>
    <dbReference type="NCBI Taxonomy" id="1661"/>
    <lineage>
        <taxon>Bacteria</taxon>
        <taxon>Bacillati</taxon>
        <taxon>Actinomycetota</taxon>
        <taxon>Actinomycetes</taxon>
        <taxon>Actinomycetales</taxon>
        <taxon>Actinomycetaceae</taxon>
        <taxon>Trueperella</taxon>
    </lineage>
</organism>
<dbReference type="Proteomes" id="UP001555100">
    <property type="component" value="Unassembled WGS sequence"/>
</dbReference>
<name>A0ABV3N8L8_9ACTO</name>
<accession>A0ABV3N8L8</accession>